<dbReference type="SMART" id="SM01043">
    <property type="entry name" value="BTAD"/>
    <property type="match status" value="1"/>
</dbReference>
<dbReference type="GO" id="GO:0003677">
    <property type="term" value="F:DNA binding"/>
    <property type="evidence" value="ECO:0007669"/>
    <property type="project" value="UniProtKB-UniRule"/>
</dbReference>
<feature type="domain" description="OmpR/PhoB-type" evidence="6">
    <location>
        <begin position="1"/>
        <end position="94"/>
    </location>
</feature>
<evidence type="ECO:0000259" key="6">
    <source>
        <dbReference type="PROSITE" id="PS51755"/>
    </source>
</evidence>
<keyword evidence="3 5" id="KW-0238">DNA-binding</keyword>
<dbReference type="InterPro" id="IPR005158">
    <property type="entry name" value="BTAD"/>
</dbReference>
<dbReference type="Pfam" id="PF03704">
    <property type="entry name" value="BTAD"/>
    <property type="match status" value="1"/>
</dbReference>
<dbReference type="CDD" id="cd15831">
    <property type="entry name" value="BTAD"/>
    <property type="match status" value="1"/>
</dbReference>
<dbReference type="GO" id="GO:0000160">
    <property type="term" value="P:phosphorelay signal transduction system"/>
    <property type="evidence" value="ECO:0007669"/>
    <property type="project" value="InterPro"/>
</dbReference>
<evidence type="ECO:0000313" key="7">
    <source>
        <dbReference type="EMBL" id="MBB6567434.1"/>
    </source>
</evidence>
<evidence type="ECO:0000256" key="3">
    <source>
        <dbReference type="ARBA" id="ARBA00023125"/>
    </source>
</evidence>
<comment type="caution">
    <text evidence="8">The sequence shown here is derived from an EMBL/GenBank/DDBJ whole genome shotgun (WGS) entry which is preliminary data.</text>
</comment>
<sequence>MPPSPARIRLLGPVAIAGDVIRAPKLACVLAVLALQPGMPVPQTDLIDRVWDGDPPDSVLSALYSYVARLRTALKAVPGAAIRRAGAHGYVLEVEPGEVDLHASRVLRDEARGLGRGEAALEAWRSACGLAGEEALVGIGGRWAEQTRAALAVERGELLAERYAAELEAGRHEAALTELVGLVDAAPLTEPLVRLLMLAYYRCGRPAEALARFEATRTHLRQELGTDPSQQLRDLQLRVLRQDPTLELVTAPVQLPADISGFTGRTEELKLLDQLADPAAAVALAAVIGPAGAGKTALAVHWGHSMVERFPGGLLSVNLRGFDDGETVAPREALSRLLVAMNLPGEAIPQDVDAAGALFRSITADRRVLVILDNARNAEQVRPLLPGAGCFTIVTSRDRLTGLIAVNGARPVPVGMLGPAEAVELLARILGPERVAAEPTAAERLAELCGHLVLALRIAAAYVAAEPHLRIADYVRELERRDRLDVLAVDDDPAAAVTANLDLSLRVLDAEARELFAQLGVLPGEDFTEELIGSLSELAEADTVRALRKLVGAHLLEQHQARRYRMHDLVRLYAARTGAQALSEPARATLIDGFITWHHDRAYRPVIAEETNMFVACEVLHDHPQLWRLVFGLRNVLNEGRLSGRLRQLTELAGDNAAAAGDAFGLFRMTSLRANTYRVDGDTASAIELGTRALALAESLSAREQTAAGGNLGIYLIDHGDFAGAAAAFKVALDLAIASENSRSLQIFVTTLARLLAQLGRYDEGPPYVESARRIAGAELTVAQRVGLDLSDAELQIAAGAVDQALQTVDAAMAAARQAAHPYLDMWCLNVQGRAQLSAGRPEAARDSFEEELRLARLRKLASFDLDILCDLGEALVELGEYRQAAELLPEVRRKWTDLSRGAQAFVDYLQARVHLGLGEYDAARAHAQVAVDIFAAMPWPARHELALVALAEAHAGQDPGFLAAADEISAPINRLLRARR</sequence>
<dbReference type="InterPro" id="IPR036388">
    <property type="entry name" value="WH-like_DNA-bd_sf"/>
</dbReference>
<keyword evidence="2" id="KW-0805">Transcription regulation</keyword>
<evidence type="ECO:0000313" key="9">
    <source>
        <dbReference type="Proteomes" id="UP000534306"/>
    </source>
</evidence>
<dbReference type="AlphaFoldDB" id="A0A7Y4KY25"/>
<dbReference type="Gene3D" id="1.25.40.10">
    <property type="entry name" value="Tetratricopeptide repeat domain"/>
    <property type="match status" value="3"/>
</dbReference>
<dbReference type="PANTHER" id="PTHR35807">
    <property type="entry name" value="TRANSCRIPTIONAL REGULATOR REDD-RELATED"/>
    <property type="match status" value="1"/>
</dbReference>
<dbReference type="PANTHER" id="PTHR35807:SF1">
    <property type="entry name" value="TRANSCRIPTIONAL REGULATOR REDD"/>
    <property type="match status" value="1"/>
</dbReference>
<evidence type="ECO:0000313" key="8">
    <source>
        <dbReference type="EMBL" id="NOL39956.1"/>
    </source>
</evidence>
<dbReference type="InterPro" id="IPR016032">
    <property type="entry name" value="Sig_transdc_resp-reg_C-effctor"/>
</dbReference>
<dbReference type="Pfam" id="PF00486">
    <property type="entry name" value="Trans_reg_C"/>
    <property type="match status" value="1"/>
</dbReference>
<keyword evidence="4" id="KW-0804">Transcription</keyword>
<dbReference type="EMBL" id="JABJRC010000001">
    <property type="protein sequence ID" value="NOL39956.1"/>
    <property type="molecule type" value="Genomic_DNA"/>
</dbReference>
<dbReference type="SMART" id="SM00862">
    <property type="entry name" value="Trans_reg_C"/>
    <property type="match status" value="1"/>
</dbReference>
<reference evidence="8 9" key="1">
    <citation type="submission" date="2020-05" db="EMBL/GenBank/DDBJ databases">
        <title>Genome sequence of Kribbella sandramycini ATCC 39419.</title>
        <authorList>
            <person name="Maclea K.S."/>
            <person name="Fair J.L."/>
        </authorList>
    </citation>
    <scope>NUCLEOTIDE SEQUENCE [LARGE SCALE GENOMIC DNA]</scope>
    <source>
        <strain evidence="8 9">ATCC 39419</strain>
    </source>
</reference>
<dbReference type="SUPFAM" id="SSF48452">
    <property type="entry name" value="TPR-like"/>
    <property type="match status" value="3"/>
</dbReference>
<dbReference type="InterPro" id="IPR027417">
    <property type="entry name" value="P-loop_NTPase"/>
</dbReference>
<dbReference type="EMBL" id="JACHKF010000001">
    <property type="protein sequence ID" value="MBB6567434.1"/>
    <property type="molecule type" value="Genomic_DNA"/>
</dbReference>
<dbReference type="InterPro" id="IPR051677">
    <property type="entry name" value="AfsR-DnrI-RedD_regulator"/>
</dbReference>
<dbReference type="SUPFAM" id="SSF52540">
    <property type="entry name" value="P-loop containing nucleoside triphosphate hydrolases"/>
    <property type="match status" value="1"/>
</dbReference>
<dbReference type="Proteomes" id="UP000534306">
    <property type="component" value="Unassembled WGS sequence"/>
</dbReference>
<reference evidence="7 10" key="2">
    <citation type="submission" date="2020-08" db="EMBL/GenBank/DDBJ databases">
        <title>Sequencing the genomes of 1000 actinobacteria strains.</title>
        <authorList>
            <person name="Klenk H.-P."/>
        </authorList>
    </citation>
    <scope>NUCLEOTIDE SEQUENCE [LARGE SCALE GENOMIC DNA]</scope>
    <source>
        <strain evidence="7 10">DSM 15626</strain>
    </source>
</reference>
<dbReference type="PROSITE" id="PS51755">
    <property type="entry name" value="OMPR_PHOB"/>
    <property type="match status" value="1"/>
</dbReference>
<evidence type="ECO:0000256" key="4">
    <source>
        <dbReference type="ARBA" id="ARBA00023163"/>
    </source>
</evidence>
<evidence type="ECO:0000256" key="2">
    <source>
        <dbReference type="ARBA" id="ARBA00023015"/>
    </source>
</evidence>
<protein>
    <submittedName>
        <fullName evidence="8">AfsR/SARP family transcriptional regulator</fullName>
    </submittedName>
    <submittedName>
        <fullName evidence="7">DNA-binding SARP family transcriptional activator/predicted negative regulator of RcsB-dependent stress response</fullName>
    </submittedName>
</protein>
<dbReference type="GO" id="GO:0006355">
    <property type="term" value="P:regulation of DNA-templated transcription"/>
    <property type="evidence" value="ECO:0007669"/>
    <property type="project" value="InterPro"/>
</dbReference>
<feature type="DNA-binding region" description="OmpR/PhoB-type" evidence="5">
    <location>
        <begin position="1"/>
        <end position="94"/>
    </location>
</feature>
<comment type="similarity">
    <text evidence="1">Belongs to the AfsR/DnrI/RedD regulatory family.</text>
</comment>
<evidence type="ECO:0000256" key="5">
    <source>
        <dbReference type="PROSITE-ProRule" id="PRU01091"/>
    </source>
</evidence>
<dbReference type="InterPro" id="IPR011990">
    <property type="entry name" value="TPR-like_helical_dom_sf"/>
</dbReference>
<evidence type="ECO:0000313" key="10">
    <source>
        <dbReference type="Proteomes" id="UP000553957"/>
    </source>
</evidence>
<dbReference type="Gene3D" id="1.10.10.10">
    <property type="entry name" value="Winged helix-like DNA-binding domain superfamily/Winged helix DNA-binding domain"/>
    <property type="match status" value="2"/>
</dbReference>
<dbReference type="InterPro" id="IPR001867">
    <property type="entry name" value="OmpR/PhoB-type_DNA-bd"/>
</dbReference>
<dbReference type="Proteomes" id="UP000553957">
    <property type="component" value="Unassembled WGS sequence"/>
</dbReference>
<dbReference type="SUPFAM" id="SSF46894">
    <property type="entry name" value="C-terminal effector domain of the bipartite response regulators"/>
    <property type="match status" value="1"/>
</dbReference>
<organism evidence="8 9">
    <name type="scientific">Kribbella sandramycini</name>
    <dbReference type="NCBI Taxonomy" id="60450"/>
    <lineage>
        <taxon>Bacteria</taxon>
        <taxon>Bacillati</taxon>
        <taxon>Actinomycetota</taxon>
        <taxon>Actinomycetes</taxon>
        <taxon>Propionibacteriales</taxon>
        <taxon>Kribbellaceae</taxon>
        <taxon>Kribbella</taxon>
    </lineage>
</organism>
<name>A0A7Y4KY25_9ACTN</name>
<proteinExistence type="inferred from homology"/>
<accession>A0A7Y4KY25</accession>
<gene>
    <name evidence="7" type="ORF">HNR71_003071</name>
    <name evidence="8" type="ORF">HPO96_06850</name>
</gene>
<evidence type="ECO:0000256" key="1">
    <source>
        <dbReference type="ARBA" id="ARBA00005820"/>
    </source>
</evidence>
<dbReference type="RefSeq" id="WP_171671939.1">
    <property type="nucleotide sequence ID" value="NZ_BAAAGT010000003.1"/>
</dbReference>
<keyword evidence="9" id="KW-1185">Reference proteome</keyword>